<accession>A0A9P5PJL3</accession>
<sequence>MANAAMTWRHLLDYRPTSTLIVPKPSDSTETHPFTCTHPLSPTDFLRQCGLDSGTDIVTRITNDFRSFLQTNGILDDNLPATVVSDIVRLDRGLSVCRVATESDIDRLFQNWFSCATSIMRQLFSLVDGRGVIQSRLFSPSLIFGKTDDACMSTLLCGTAVEALNAEFKRPLVLSTHLGDIMTDQTYKLEVQANGKAMISKLFLQTKANTPAKVGFFFDGLAVSFMEIPWPLGCCNITNIPYTSKPPNVTT</sequence>
<gene>
    <name evidence="1" type="ORF">BDP27DRAFT_161541</name>
</gene>
<evidence type="ECO:0000313" key="2">
    <source>
        <dbReference type="Proteomes" id="UP000772434"/>
    </source>
</evidence>
<evidence type="ECO:0000313" key="1">
    <source>
        <dbReference type="EMBL" id="KAF9064434.1"/>
    </source>
</evidence>
<dbReference type="AlphaFoldDB" id="A0A9P5PJL3"/>
<protein>
    <submittedName>
        <fullName evidence="1">Uncharacterized protein</fullName>
    </submittedName>
</protein>
<reference evidence="1" key="1">
    <citation type="submission" date="2020-11" db="EMBL/GenBank/DDBJ databases">
        <authorList>
            <consortium name="DOE Joint Genome Institute"/>
            <person name="Ahrendt S."/>
            <person name="Riley R."/>
            <person name="Andreopoulos W."/>
            <person name="Labutti K."/>
            <person name="Pangilinan J."/>
            <person name="Ruiz-Duenas F.J."/>
            <person name="Barrasa J.M."/>
            <person name="Sanchez-Garcia M."/>
            <person name="Camarero S."/>
            <person name="Miyauchi S."/>
            <person name="Serrano A."/>
            <person name="Linde D."/>
            <person name="Babiker R."/>
            <person name="Drula E."/>
            <person name="Ayuso-Fernandez I."/>
            <person name="Pacheco R."/>
            <person name="Padilla G."/>
            <person name="Ferreira P."/>
            <person name="Barriuso J."/>
            <person name="Kellner H."/>
            <person name="Castanera R."/>
            <person name="Alfaro M."/>
            <person name="Ramirez L."/>
            <person name="Pisabarro A.G."/>
            <person name="Kuo A."/>
            <person name="Tritt A."/>
            <person name="Lipzen A."/>
            <person name="He G."/>
            <person name="Yan M."/>
            <person name="Ng V."/>
            <person name="Cullen D."/>
            <person name="Martin F."/>
            <person name="Rosso M.-N."/>
            <person name="Henrissat B."/>
            <person name="Hibbett D."/>
            <person name="Martinez A.T."/>
            <person name="Grigoriev I.V."/>
        </authorList>
    </citation>
    <scope>NUCLEOTIDE SEQUENCE</scope>
    <source>
        <strain evidence="1">AH 40177</strain>
    </source>
</reference>
<name>A0A9P5PJL3_9AGAR</name>
<proteinExistence type="predicted"/>
<keyword evidence="2" id="KW-1185">Reference proteome</keyword>
<comment type="caution">
    <text evidence="1">The sequence shown here is derived from an EMBL/GenBank/DDBJ whole genome shotgun (WGS) entry which is preliminary data.</text>
</comment>
<organism evidence="1 2">
    <name type="scientific">Rhodocollybia butyracea</name>
    <dbReference type="NCBI Taxonomy" id="206335"/>
    <lineage>
        <taxon>Eukaryota</taxon>
        <taxon>Fungi</taxon>
        <taxon>Dikarya</taxon>
        <taxon>Basidiomycota</taxon>
        <taxon>Agaricomycotina</taxon>
        <taxon>Agaricomycetes</taxon>
        <taxon>Agaricomycetidae</taxon>
        <taxon>Agaricales</taxon>
        <taxon>Marasmiineae</taxon>
        <taxon>Omphalotaceae</taxon>
        <taxon>Rhodocollybia</taxon>
    </lineage>
</organism>
<dbReference type="Proteomes" id="UP000772434">
    <property type="component" value="Unassembled WGS sequence"/>
</dbReference>
<dbReference type="EMBL" id="JADNRY010000123">
    <property type="protein sequence ID" value="KAF9064434.1"/>
    <property type="molecule type" value="Genomic_DNA"/>
</dbReference>